<accession>A0ACB5UCU4</accession>
<proteinExistence type="predicted"/>
<organism evidence="1 2">
    <name type="scientific">Ambrosiozyma monospora</name>
    <name type="common">Yeast</name>
    <name type="synonym">Endomycopsis monosporus</name>
    <dbReference type="NCBI Taxonomy" id="43982"/>
    <lineage>
        <taxon>Eukaryota</taxon>
        <taxon>Fungi</taxon>
        <taxon>Dikarya</taxon>
        <taxon>Ascomycota</taxon>
        <taxon>Saccharomycotina</taxon>
        <taxon>Pichiomycetes</taxon>
        <taxon>Pichiales</taxon>
        <taxon>Pichiaceae</taxon>
        <taxon>Ambrosiozyma</taxon>
    </lineage>
</organism>
<evidence type="ECO:0000313" key="2">
    <source>
        <dbReference type="Proteomes" id="UP001165064"/>
    </source>
</evidence>
<name>A0ACB5UCU4_AMBMO</name>
<comment type="caution">
    <text evidence="1">The sequence shown here is derived from an EMBL/GenBank/DDBJ whole genome shotgun (WGS) entry which is preliminary data.</text>
</comment>
<gene>
    <name evidence="1" type="ORF">Amon02_001317800</name>
</gene>
<dbReference type="EMBL" id="BSXS01016739">
    <property type="protein sequence ID" value="GMF08166.1"/>
    <property type="molecule type" value="Genomic_DNA"/>
</dbReference>
<keyword evidence="2" id="KW-1185">Reference proteome</keyword>
<evidence type="ECO:0000313" key="1">
    <source>
        <dbReference type="EMBL" id="GMF08166.1"/>
    </source>
</evidence>
<dbReference type="Proteomes" id="UP001165064">
    <property type="component" value="Unassembled WGS sequence"/>
</dbReference>
<sequence length="199" mass="22181">MQDQSQDDGLFVNGKEGREEHGLRQRKKQQESYRRSSSNTNTNTPDVEKSVNQVNGDIGEVQMGNMNKTNNNSTNKNNSPIFHQTSTSSSSASTSQNPQATPMSTTPRFHAHTHTKKFNNVLKLTSYISRRKNLLAIFFLYIFVGAIQSFVSGSLVGLLICAIYKSGAFKMNTWIPCVYGIIITLYNVITSYSLTIAIL</sequence>
<reference evidence="1" key="1">
    <citation type="submission" date="2023-04" db="EMBL/GenBank/DDBJ databases">
        <title>Ambrosiozyma monospora NBRC 10751.</title>
        <authorList>
            <person name="Ichikawa N."/>
            <person name="Sato H."/>
            <person name="Tonouchi N."/>
        </authorList>
    </citation>
    <scope>NUCLEOTIDE SEQUENCE</scope>
    <source>
        <strain evidence="1">NBRC 10751</strain>
    </source>
</reference>
<protein>
    <submittedName>
        <fullName evidence="1">Unnamed protein product</fullName>
    </submittedName>
</protein>